<dbReference type="NCBIfam" id="TIGR01644">
    <property type="entry name" value="phage_P2_V"/>
    <property type="match status" value="1"/>
</dbReference>
<evidence type="ECO:0000313" key="2">
    <source>
        <dbReference type="EMBL" id="DAD65953.1"/>
    </source>
</evidence>
<protein>
    <submittedName>
        <fullName evidence="2">Baseplate assembly protein</fullName>
    </submittedName>
</protein>
<feature type="region of interest" description="Disordered" evidence="1">
    <location>
        <begin position="189"/>
        <end position="209"/>
    </location>
</feature>
<accession>A0A8S5L7S4</accession>
<dbReference type="EMBL" id="BK014651">
    <property type="protein sequence ID" value="DAD65953.1"/>
    <property type="molecule type" value="Genomic_DNA"/>
</dbReference>
<dbReference type="Gene3D" id="2.40.50.230">
    <property type="entry name" value="Gp5 N-terminal domain"/>
    <property type="match status" value="1"/>
</dbReference>
<organism evidence="2">
    <name type="scientific">Siphoviridae sp. ctgFB34</name>
    <dbReference type="NCBI Taxonomy" id="2823591"/>
    <lineage>
        <taxon>Viruses</taxon>
        <taxon>Duplodnaviria</taxon>
        <taxon>Heunggongvirae</taxon>
        <taxon>Uroviricota</taxon>
        <taxon>Caudoviricetes</taxon>
    </lineage>
</organism>
<evidence type="ECO:0000256" key="1">
    <source>
        <dbReference type="SAM" id="MobiDB-lite"/>
    </source>
</evidence>
<dbReference type="InterPro" id="IPR013046">
    <property type="entry name" value="GpV/Gp45"/>
</dbReference>
<name>A0A8S5L7S4_9CAUD</name>
<reference evidence="2" key="1">
    <citation type="journal article" date="2021" name="Proc. Natl. Acad. Sci. U.S.A.">
        <title>A Catalog of Tens of Thousands of Viruses from Human Metagenomes Reveals Hidden Associations with Chronic Diseases.</title>
        <authorList>
            <person name="Tisza M.J."/>
            <person name="Buck C.B."/>
        </authorList>
    </citation>
    <scope>NUCLEOTIDE SEQUENCE</scope>
    <source>
        <strain evidence="2">CtgFB34</strain>
    </source>
</reference>
<dbReference type="InterPro" id="IPR037026">
    <property type="entry name" value="Vgr_OB-fold_dom_sf"/>
</dbReference>
<proteinExistence type="predicted"/>
<dbReference type="Gene3D" id="6.20.150.10">
    <property type="match status" value="1"/>
</dbReference>
<sequence>MIETRMNNMSNNLNEIGIISEVSGDRARVAIGSLVTDFLPVFQPFANSFATGFAPIRVGEQVLVLPVRGELNAGVILRGIYQAAHKAAATDKKIHASFEDGVSFSYDTASSSLEISSPKQINITCENANLSAKSVNVKAGDTTVQSGNIKLLGNTIIQGSISTAGSGGGSGSFSINGDLNITGSLKTSGDISDGRGSLSSHTNGGVARD</sequence>